<evidence type="ECO:0000313" key="1">
    <source>
        <dbReference type="EMBL" id="OHB02181.1"/>
    </source>
</evidence>
<dbReference type="EMBL" id="MHWA01000006">
    <property type="protein sequence ID" value="OHB02181.1"/>
    <property type="molecule type" value="Genomic_DNA"/>
</dbReference>
<evidence type="ECO:0000313" key="2">
    <source>
        <dbReference type="Proteomes" id="UP000178404"/>
    </source>
</evidence>
<dbReference type="InterPro" id="IPR035093">
    <property type="entry name" value="RelE/ParE_toxin_dom_sf"/>
</dbReference>
<dbReference type="AlphaFoldDB" id="A0A1G2TY05"/>
<dbReference type="Gene3D" id="3.30.2310.20">
    <property type="entry name" value="RelE-like"/>
    <property type="match status" value="1"/>
</dbReference>
<comment type="caution">
    <text evidence="1">The sequence shown here is derived from an EMBL/GenBank/DDBJ whole genome shotgun (WGS) entry which is preliminary data.</text>
</comment>
<accession>A0A1G2TY05</accession>
<proteinExistence type="predicted"/>
<sequence>MLLKPLRADLLLYLKKRNLIRKWVKVSTLFVQDHRHPSIKFELLQPKWRGIFSFRIDKKYRALCFVAKGEIIEVFQITNHYKK</sequence>
<reference evidence="1 2" key="1">
    <citation type="journal article" date="2016" name="Nat. Commun.">
        <title>Thousands of microbial genomes shed light on interconnected biogeochemical processes in an aquifer system.</title>
        <authorList>
            <person name="Anantharaman K."/>
            <person name="Brown C.T."/>
            <person name="Hug L.A."/>
            <person name="Sharon I."/>
            <person name="Castelle C.J."/>
            <person name="Probst A.J."/>
            <person name="Thomas B.C."/>
            <person name="Singh A."/>
            <person name="Wilkins M.J."/>
            <person name="Karaoz U."/>
            <person name="Brodie E.L."/>
            <person name="Williams K.H."/>
            <person name="Hubbard S.S."/>
            <person name="Banfield J.F."/>
        </authorList>
    </citation>
    <scope>NUCLEOTIDE SEQUENCE [LARGE SCALE GENOMIC DNA]</scope>
</reference>
<name>A0A1G2TY05_9BACT</name>
<organism evidence="1 2">
    <name type="scientific">Candidatus Zambryskibacteria bacterium RIFCSPLOWO2_01_FULL_35_19</name>
    <dbReference type="NCBI Taxonomy" id="1802757"/>
    <lineage>
        <taxon>Bacteria</taxon>
        <taxon>Candidatus Zambryskiibacteriota</taxon>
    </lineage>
</organism>
<dbReference type="SUPFAM" id="SSF143011">
    <property type="entry name" value="RelE-like"/>
    <property type="match status" value="1"/>
</dbReference>
<protein>
    <recommendedName>
        <fullName evidence="3">Toxin YoeB</fullName>
    </recommendedName>
</protein>
<evidence type="ECO:0008006" key="3">
    <source>
        <dbReference type="Google" id="ProtNLM"/>
    </source>
</evidence>
<dbReference type="Proteomes" id="UP000178404">
    <property type="component" value="Unassembled WGS sequence"/>
</dbReference>
<gene>
    <name evidence="1" type="ORF">A3A90_02275</name>
</gene>